<sequence>MKNQIMSYGDMQESIRNLDRAGNWHSILLLDSCHEGLQDAFVFEESMRFLSLEQQARILRKKSYPDRCKALCNRLLQISGISMATGLPHTQLKYKNGTYGKPQLKDIDGLAFSMSNGERYVAQYIVKGKHCEVGIDLASTADYSGDQDLNNFKEIFSSQEFESLIQCNPTKRAPMFAYIWSLKECYTKYTGLGLNSELCNIDFGKLNLFDSDNTLRRRIGGKEIWFYSHWITPNEVVTVCHESSYDLDQNPHLHHLTLQDVLKQLRKTR</sequence>
<dbReference type="InterPro" id="IPR050559">
    <property type="entry name" value="P-Pant_transferase_sf"/>
</dbReference>
<dbReference type="Gene3D" id="3.90.470.20">
    <property type="entry name" value="4'-phosphopantetheinyl transferase domain"/>
    <property type="match status" value="2"/>
</dbReference>
<dbReference type="InterPro" id="IPR008278">
    <property type="entry name" value="4-PPantetheinyl_Trfase_dom"/>
</dbReference>
<dbReference type="GO" id="GO:0019878">
    <property type="term" value="P:lysine biosynthetic process via aminoadipic acid"/>
    <property type="evidence" value="ECO:0007669"/>
    <property type="project" value="TreeGrafter"/>
</dbReference>
<organism evidence="4 5">
    <name type="scientific">Zygosaccharomyces rouxii (strain ATCC 2623 / CBS 732 / NBRC 1130 / NCYC 568 / NRRL Y-229)</name>
    <dbReference type="NCBI Taxonomy" id="559307"/>
    <lineage>
        <taxon>Eukaryota</taxon>
        <taxon>Fungi</taxon>
        <taxon>Dikarya</taxon>
        <taxon>Ascomycota</taxon>
        <taxon>Saccharomycotina</taxon>
        <taxon>Saccharomycetes</taxon>
        <taxon>Saccharomycetales</taxon>
        <taxon>Saccharomycetaceae</taxon>
        <taxon>Zygosaccharomyces</taxon>
    </lineage>
</organism>
<dbReference type="SUPFAM" id="SSF56214">
    <property type="entry name" value="4'-phosphopantetheinyl transferase"/>
    <property type="match status" value="2"/>
</dbReference>
<evidence type="ECO:0000313" key="5">
    <source>
        <dbReference type="Proteomes" id="UP000008536"/>
    </source>
</evidence>
<keyword evidence="2" id="KW-0808">Transferase</keyword>
<dbReference type="InParanoid" id="C5DPD8"/>
<dbReference type="GO" id="GO:0008897">
    <property type="term" value="F:holo-[acyl-carrier-protein] synthase activity"/>
    <property type="evidence" value="ECO:0007669"/>
    <property type="project" value="UniProtKB-EC"/>
</dbReference>
<dbReference type="Proteomes" id="UP000008536">
    <property type="component" value="Chromosome A"/>
</dbReference>
<gene>
    <name evidence="4" type="ordered locus">ZYRO0A02552g</name>
</gene>
<protein>
    <recommendedName>
        <fullName evidence="1">holo-[acyl-carrier-protein] synthase</fullName>
        <ecNumber evidence="1">2.7.8.7</ecNumber>
    </recommendedName>
</protein>
<dbReference type="GO" id="GO:0005829">
    <property type="term" value="C:cytosol"/>
    <property type="evidence" value="ECO:0007669"/>
    <property type="project" value="TreeGrafter"/>
</dbReference>
<proteinExistence type="predicted"/>
<evidence type="ECO:0000256" key="1">
    <source>
        <dbReference type="ARBA" id="ARBA00013172"/>
    </source>
</evidence>
<dbReference type="STRING" id="559307.C5DPD8"/>
<accession>C5DPD8</accession>
<dbReference type="AlphaFoldDB" id="C5DPD8"/>
<feature type="domain" description="4'-phosphopantetheinyl transferase" evidence="3">
    <location>
        <begin position="133"/>
        <end position="229"/>
    </location>
</feature>
<evidence type="ECO:0000313" key="4">
    <source>
        <dbReference type="EMBL" id="CAR25549.1"/>
    </source>
</evidence>
<dbReference type="EMBL" id="CU928173">
    <property type="protein sequence ID" value="CAR25549.1"/>
    <property type="molecule type" value="Genomic_DNA"/>
</dbReference>
<dbReference type="Pfam" id="PF01648">
    <property type="entry name" value="ACPS"/>
    <property type="match status" value="1"/>
</dbReference>
<dbReference type="InterPro" id="IPR037143">
    <property type="entry name" value="4-PPantetheinyl_Trfase_dom_sf"/>
</dbReference>
<dbReference type="PANTHER" id="PTHR12215:SF10">
    <property type="entry name" value="L-AMINOADIPATE-SEMIALDEHYDE DEHYDROGENASE-PHOSPHOPANTETHEINYL TRANSFERASE"/>
    <property type="match status" value="1"/>
</dbReference>
<dbReference type="PANTHER" id="PTHR12215">
    <property type="entry name" value="PHOSPHOPANTETHEINE TRANSFERASE"/>
    <property type="match status" value="1"/>
</dbReference>
<dbReference type="EC" id="2.7.8.7" evidence="1"/>
<dbReference type="FunCoup" id="C5DPD8">
    <property type="interactions" value="43"/>
</dbReference>
<keyword evidence="5" id="KW-1185">Reference proteome</keyword>
<dbReference type="GO" id="GO:0000287">
    <property type="term" value="F:magnesium ion binding"/>
    <property type="evidence" value="ECO:0007669"/>
    <property type="project" value="InterPro"/>
</dbReference>
<evidence type="ECO:0000259" key="3">
    <source>
        <dbReference type="Pfam" id="PF01648"/>
    </source>
</evidence>
<name>C5DPD8_ZYGRC</name>
<reference evidence="4 5" key="1">
    <citation type="journal article" date="2009" name="Genome Res.">
        <title>Comparative genomics of protoploid Saccharomycetaceae.</title>
        <authorList>
            <consortium name="The Genolevures Consortium"/>
            <person name="Souciet J.-L."/>
            <person name="Dujon B."/>
            <person name="Gaillardin C."/>
            <person name="Johnston M."/>
            <person name="Baret P.V."/>
            <person name="Cliften P."/>
            <person name="Sherman D.J."/>
            <person name="Weissenbach J."/>
            <person name="Westhof E."/>
            <person name="Wincker P."/>
            <person name="Jubin C."/>
            <person name="Poulain J."/>
            <person name="Barbe V."/>
            <person name="Segurens B."/>
            <person name="Artiguenave F."/>
            <person name="Anthouard V."/>
            <person name="Vacherie B."/>
            <person name="Val M.-E."/>
            <person name="Fulton R.S."/>
            <person name="Minx P."/>
            <person name="Wilson R."/>
            <person name="Durrens P."/>
            <person name="Jean G."/>
            <person name="Marck C."/>
            <person name="Martin T."/>
            <person name="Nikolski M."/>
            <person name="Rolland T."/>
            <person name="Seret M.-L."/>
            <person name="Casaregola S."/>
            <person name="Despons L."/>
            <person name="Fairhead C."/>
            <person name="Fischer G."/>
            <person name="Lafontaine I."/>
            <person name="Leh V."/>
            <person name="Lemaire M."/>
            <person name="de Montigny J."/>
            <person name="Neuveglise C."/>
            <person name="Thierry A."/>
            <person name="Blanc-Lenfle I."/>
            <person name="Bleykasten C."/>
            <person name="Diffels J."/>
            <person name="Fritsch E."/>
            <person name="Frangeul L."/>
            <person name="Goeffon A."/>
            <person name="Jauniaux N."/>
            <person name="Kachouri-Lafond R."/>
            <person name="Payen C."/>
            <person name="Potier S."/>
            <person name="Pribylova L."/>
            <person name="Ozanne C."/>
            <person name="Richard G.-F."/>
            <person name="Sacerdot C."/>
            <person name="Straub M.-L."/>
            <person name="Talla E."/>
        </authorList>
    </citation>
    <scope>NUCLEOTIDE SEQUENCE [LARGE SCALE GENOMIC DNA]</scope>
    <source>
        <strain evidence="4 5">ATCC 2623 / CBS 732 / BCRC 21506 / NBRC 1130 / NCYC 568 / NRRL Y-229</strain>
    </source>
</reference>
<dbReference type="HOGENOM" id="CLU_075352_1_0_1"/>
<evidence type="ECO:0000256" key="2">
    <source>
        <dbReference type="ARBA" id="ARBA00022679"/>
    </source>
</evidence>
<dbReference type="KEGG" id="zro:ZYRO0A02552g"/>